<proteinExistence type="predicted"/>
<dbReference type="Gene3D" id="3.40.50.150">
    <property type="entry name" value="Vaccinia Virus protein VP39"/>
    <property type="match status" value="1"/>
</dbReference>
<dbReference type="SUPFAM" id="SSF53335">
    <property type="entry name" value="S-adenosyl-L-methionine-dependent methyltransferases"/>
    <property type="match status" value="1"/>
</dbReference>
<gene>
    <name evidence="5" type="ORF">N177_1417</name>
</gene>
<evidence type="ECO:0000256" key="3">
    <source>
        <dbReference type="ARBA" id="ARBA00022691"/>
    </source>
</evidence>
<keyword evidence="3" id="KW-0949">S-adenosyl-L-methionine</keyword>
<comment type="caution">
    <text evidence="5">The sequence shown here is derived from an EMBL/GenBank/DDBJ whole genome shotgun (WGS) entry which is preliminary data.</text>
</comment>
<dbReference type="Proteomes" id="UP000017819">
    <property type="component" value="Unassembled WGS sequence"/>
</dbReference>
<sequence length="199" mass="21703">MSLQTERTPKELIQDELVFFREWIGNPLRTGALSPSSRKLARAMAAEIDPDTSGAVLELGPGTGVFTKALLDHGIAEERLVLVEANRDFARMLGRRFPKARIVCGDAYAIDRHLDELGERSLSGIITGLPLLTKPVGQRVSLVEACLDHAVPGAPLVQFTYALQPPVPASLGSYDVRRASRVLLNFPPATVWVYSRATS</sequence>
<dbReference type="CDD" id="cd02440">
    <property type="entry name" value="AdoMet_MTases"/>
    <property type="match status" value="1"/>
</dbReference>
<dbReference type="GO" id="GO:0004608">
    <property type="term" value="F:phosphatidylethanolamine N-methyltransferase activity"/>
    <property type="evidence" value="ECO:0007669"/>
    <property type="project" value="UniProtKB-EC"/>
</dbReference>
<dbReference type="RefSeq" id="WP_023431562.1">
    <property type="nucleotide sequence ID" value="NZ_AWXZ01000017.1"/>
</dbReference>
<keyword evidence="6" id="KW-1185">Reference proteome</keyword>
<protein>
    <submittedName>
        <fullName evidence="5">Phosphatidylethanolamine N-methyltransferase</fullName>
        <ecNumber evidence="5">2.1.1.17</ecNumber>
    </submittedName>
</protein>
<organism evidence="5 6">
    <name type="scientific">Lutibaculum baratangense AMV1</name>
    <dbReference type="NCBI Taxonomy" id="631454"/>
    <lineage>
        <taxon>Bacteria</taxon>
        <taxon>Pseudomonadati</taxon>
        <taxon>Pseudomonadota</taxon>
        <taxon>Alphaproteobacteria</taxon>
        <taxon>Hyphomicrobiales</taxon>
        <taxon>Tepidamorphaceae</taxon>
        <taxon>Lutibaculum</taxon>
    </lineage>
</organism>
<name>V4R2A4_9HYPH</name>
<dbReference type="InterPro" id="IPR001737">
    <property type="entry name" value="KsgA/Erm"/>
</dbReference>
<dbReference type="STRING" id="631454.N177_1417"/>
<keyword evidence="4" id="KW-0694">RNA-binding</keyword>
<dbReference type="EC" id="2.1.1.17" evidence="5"/>
<evidence type="ECO:0000256" key="2">
    <source>
        <dbReference type="ARBA" id="ARBA00022679"/>
    </source>
</evidence>
<accession>V4R2A4</accession>
<evidence type="ECO:0000256" key="1">
    <source>
        <dbReference type="ARBA" id="ARBA00022603"/>
    </source>
</evidence>
<dbReference type="eggNOG" id="COG3963">
    <property type="taxonomic scope" value="Bacteria"/>
</dbReference>
<dbReference type="GO" id="GO:0003723">
    <property type="term" value="F:RNA binding"/>
    <property type="evidence" value="ECO:0007669"/>
    <property type="project" value="UniProtKB-KW"/>
</dbReference>
<dbReference type="AlphaFoldDB" id="V4R2A4"/>
<keyword evidence="1 5" id="KW-0489">Methyltransferase</keyword>
<evidence type="ECO:0000313" key="5">
    <source>
        <dbReference type="EMBL" id="ESR26082.1"/>
    </source>
</evidence>
<dbReference type="OrthoDB" id="9805585at2"/>
<evidence type="ECO:0000256" key="4">
    <source>
        <dbReference type="ARBA" id="ARBA00022884"/>
    </source>
</evidence>
<evidence type="ECO:0000313" key="6">
    <source>
        <dbReference type="Proteomes" id="UP000017819"/>
    </source>
</evidence>
<dbReference type="Pfam" id="PF00398">
    <property type="entry name" value="RrnaAD"/>
    <property type="match status" value="1"/>
</dbReference>
<dbReference type="GO" id="GO:0032259">
    <property type="term" value="P:methylation"/>
    <property type="evidence" value="ECO:0007669"/>
    <property type="project" value="UniProtKB-KW"/>
</dbReference>
<dbReference type="EMBL" id="AWXZ01000017">
    <property type="protein sequence ID" value="ESR26082.1"/>
    <property type="molecule type" value="Genomic_DNA"/>
</dbReference>
<dbReference type="InterPro" id="IPR029063">
    <property type="entry name" value="SAM-dependent_MTases_sf"/>
</dbReference>
<reference evidence="5 6" key="1">
    <citation type="journal article" date="2014" name="Genome Announc.">
        <title>Draft Genome Sequence of Lutibaculum baratangense Strain AMV1T, Isolated from a Mud Volcano in Andamans, India.</title>
        <authorList>
            <person name="Singh A."/>
            <person name="Sreenivas A."/>
            <person name="Sathyanarayana Reddy G."/>
            <person name="Pinnaka A.K."/>
            <person name="Shivaji S."/>
        </authorList>
    </citation>
    <scope>NUCLEOTIDE SEQUENCE [LARGE SCALE GENOMIC DNA]</scope>
    <source>
        <strain evidence="5 6">AMV1</strain>
    </source>
</reference>
<keyword evidence="2 5" id="KW-0808">Transferase</keyword>